<dbReference type="InterPro" id="IPR013783">
    <property type="entry name" value="Ig-like_fold"/>
</dbReference>
<gene>
    <name evidence="2" type="ORF">SPARVUS_LOCUS4269454</name>
</gene>
<feature type="non-terminal residue" evidence="2">
    <location>
        <position position="124"/>
    </location>
</feature>
<dbReference type="Gene3D" id="2.60.40.10">
    <property type="entry name" value="Immunoglobulins"/>
    <property type="match status" value="1"/>
</dbReference>
<sequence length="124" mass="13638">NGCSKVSECQGKWNQDFCLPIINDFHPTTAPLRGSTTITICGRDFQSHQVYNEPANTPVTVETHKVMVGQRTCVVNPEQSDTRRLVCTLQRDGLPDSASPADVIVTIRENLKDVNYYIDGSAAA</sequence>
<feature type="domain" description="IPT/TIG" evidence="1">
    <location>
        <begin position="19"/>
        <end position="118"/>
    </location>
</feature>
<name>A0ABN9C538_9NEOB</name>
<dbReference type="Proteomes" id="UP001162483">
    <property type="component" value="Unassembled WGS sequence"/>
</dbReference>
<dbReference type="Pfam" id="PF01833">
    <property type="entry name" value="TIG"/>
    <property type="match status" value="1"/>
</dbReference>
<protein>
    <recommendedName>
        <fullName evidence="1">IPT/TIG domain-containing protein</fullName>
    </recommendedName>
</protein>
<feature type="non-terminal residue" evidence="2">
    <location>
        <position position="1"/>
    </location>
</feature>
<keyword evidence="3" id="KW-1185">Reference proteome</keyword>
<dbReference type="SUPFAM" id="SSF81296">
    <property type="entry name" value="E set domains"/>
    <property type="match status" value="1"/>
</dbReference>
<proteinExistence type="predicted"/>
<evidence type="ECO:0000259" key="1">
    <source>
        <dbReference type="SMART" id="SM00429"/>
    </source>
</evidence>
<evidence type="ECO:0000313" key="2">
    <source>
        <dbReference type="EMBL" id="CAI9554752.1"/>
    </source>
</evidence>
<dbReference type="InterPro" id="IPR002909">
    <property type="entry name" value="IPT_dom"/>
</dbReference>
<organism evidence="2 3">
    <name type="scientific">Staurois parvus</name>
    <dbReference type="NCBI Taxonomy" id="386267"/>
    <lineage>
        <taxon>Eukaryota</taxon>
        <taxon>Metazoa</taxon>
        <taxon>Chordata</taxon>
        <taxon>Craniata</taxon>
        <taxon>Vertebrata</taxon>
        <taxon>Euteleostomi</taxon>
        <taxon>Amphibia</taxon>
        <taxon>Batrachia</taxon>
        <taxon>Anura</taxon>
        <taxon>Neobatrachia</taxon>
        <taxon>Ranoidea</taxon>
        <taxon>Ranidae</taxon>
        <taxon>Staurois</taxon>
    </lineage>
</organism>
<reference evidence="2" key="1">
    <citation type="submission" date="2023-05" db="EMBL/GenBank/DDBJ databases">
        <authorList>
            <person name="Stuckert A."/>
        </authorList>
    </citation>
    <scope>NUCLEOTIDE SEQUENCE</scope>
</reference>
<evidence type="ECO:0000313" key="3">
    <source>
        <dbReference type="Proteomes" id="UP001162483"/>
    </source>
</evidence>
<comment type="caution">
    <text evidence="2">The sequence shown here is derived from an EMBL/GenBank/DDBJ whole genome shotgun (WGS) entry which is preliminary data.</text>
</comment>
<accession>A0ABN9C538</accession>
<dbReference type="InterPro" id="IPR014756">
    <property type="entry name" value="Ig_E-set"/>
</dbReference>
<dbReference type="SMART" id="SM00429">
    <property type="entry name" value="IPT"/>
    <property type="match status" value="1"/>
</dbReference>
<dbReference type="EMBL" id="CATNWA010007771">
    <property type="protein sequence ID" value="CAI9554752.1"/>
    <property type="molecule type" value="Genomic_DNA"/>
</dbReference>